<comment type="caution">
    <text evidence="3">The sequence shown here is derived from an EMBL/GenBank/DDBJ whole genome shotgun (WGS) entry which is preliminary data.</text>
</comment>
<keyword evidence="1" id="KW-0175">Coiled coil</keyword>
<dbReference type="Gene3D" id="2.60.40.3350">
    <property type="match status" value="1"/>
</dbReference>
<name>A0A9Q4DVI6_BACSC</name>
<dbReference type="Proteomes" id="UP001070352">
    <property type="component" value="Unassembled WGS sequence"/>
</dbReference>
<gene>
    <name evidence="3" type="ORF">MOC45_22200</name>
</gene>
<dbReference type="Pfam" id="PF10651">
    <property type="entry name" value="BppU_N"/>
    <property type="match status" value="1"/>
</dbReference>
<evidence type="ECO:0000256" key="1">
    <source>
        <dbReference type="SAM" id="Coils"/>
    </source>
</evidence>
<proteinExistence type="predicted"/>
<feature type="coiled-coil region" evidence="1">
    <location>
        <begin position="130"/>
        <end position="168"/>
    </location>
</feature>
<protein>
    <submittedName>
        <fullName evidence="3">Phage baseplate upper protein</fullName>
    </submittedName>
</protein>
<dbReference type="AlphaFoldDB" id="A0A9Q4DVI6"/>
<sequence>MYKQSEYTFNVNTTSQGTYNSAFKFSTQDVGTAKLIFNLRKDNVPLPLSAVTGKLVLVPADGKKRIRDITFVDKVNGIAEYVLDNDEIKMYGTFKAELVLVYSNGQAMSAHKFGFEVTQSLMDQEIVPVAEYYIDDFESLKEKIEELYNESVQTIEELRAKFKDLEKIETKEGAQVKADNALSVAKSYTDTHTSDTTNPHNVTATQIGLSNVLNEKQATKVEFDLHTEDVVRHVTSIERNKWNSAENNAKAYTDTHENRKDNPHDVTKAQVGLDKVDNVQQASKLDFDQHSSDNIRHVTQSDRDKWNGAVTFAKITLKNGTTAGTRTPIYAKWGAFLLLRGHVRTDPEIIFGSIPSSMVPAGGSVVTVPLSGTGGTANLIVYENGDLKIKYPDPTDSSKLGGGYYIDVIIGYQEGAAV</sequence>
<evidence type="ECO:0000313" key="3">
    <source>
        <dbReference type="EMBL" id="MCY8123246.1"/>
    </source>
</evidence>
<evidence type="ECO:0000313" key="4">
    <source>
        <dbReference type="Proteomes" id="UP001070352"/>
    </source>
</evidence>
<dbReference type="EMBL" id="JALANJ010000070">
    <property type="protein sequence ID" value="MCY8123246.1"/>
    <property type="molecule type" value="Genomic_DNA"/>
</dbReference>
<feature type="domain" description="BppU N-terminal" evidence="2">
    <location>
        <begin position="7"/>
        <end position="146"/>
    </location>
</feature>
<evidence type="ECO:0000259" key="2">
    <source>
        <dbReference type="Pfam" id="PF10651"/>
    </source>
</evidence>
<dbReference type="InterPro" id="IPR018913">
    <property type="entry name" value="BppU_N"/>
</dbReference>
<organism evidence="3 4">
    <name type="scientific">Bacillus spizizenii</name>
    <name type="common">Bacillus subtilis subsp. spizizenii</name>
    <dbReference type="NCBI Taxonomy" id="96241"/>
    <lineage>
        <taxon>Bacteria</taxon>
        <taxon>Bacillati</taxon>
        <taxon>Bacillota</taxon>
        <taxon>Bacilli</taxon>
        <taxon>Bacillales</taxon>
        <taxon>Bacillaceae</taxon>
        <taxon>Bacillus</taxon>
    </lineage>
</organism>
<reference evidence="3" key="1">
    <citation type="submission" date="2022-02" db="EMBL/GenBank/DDBJ databases">
        <title>Crop Bioprotection Bacillus Genome Sequencing.</title>
        <authorList>
            <person name="Dunlap C."/>
        </authorList>
    </citation>
    <scope>NUCLEOTIDE SEQUENCE</scope>
    <source>
        <strain evidence="3">M18B4</strain>
    </source>
</reference>
<accession>A0A9Q4DVI6</accession>